<evidence type="ECO:0000259" key="2">
    <source>
        <dbReference type="Pfam" id="PF14340"/>
    </source>
</evidence>
<keyword evidence="1" id="KW-0472">Membrane</keyword>
<evidence type="ECO:0000313" key="4">
    <source>
        <dbReference type="Proteomes" id="UP000181997"/>
    </source>
</evidence>
<dbReference type="PIRSF" id="PIRSF030042">
    <property type="entry name" value="UCP030042"/>
    <property type="match status" value="1"/>
</dbReference>
<organism evidence="3 4">
    <name type="scientific">[Bacillus] enclensis</name>
    <dbReference type="NCBI Taxonomy" id="1402860"/>
    <lineage>
        <taxon>Bacteria</taxon>
        <taxon>Bacillati</taxon>
        <taxon>Bacillota</taxon>
        <taxon>Bacilli</taxon>
        <taxon>Bacillales</taxon>
        <taxon>Bacillaceae</taxon>
        <taxon>Rossellomorea</taxon>
    </lineage>
</organism>
<evidence type="ECO:0000313" key="3">
    <source>
        <dbReference type="EMBL" id="SCB80725.1"/>
    </source>
</evidence>
<dbReference type="Pfam" id="PF14340">
    <property type="entry name" value="DUF4395"/>
    <property type="match status" value="1"/>
</dbReference>
<feature type="domain" description="DUF4395" evidence="2">
    <location>
        <begin position="7"/>
        <end position="132"/>
    </location>
</feature>
<feature type="transmembrane region" description="Helical" evidence="1">
    <location>
        <begin position="35"/>
        <end position="57"/>
    </location>
</feature>
<keyword evidence="1" id="KW-0812">Transmembrane</keyword>
<dbReference type="Proteomes" id="UP000181997">
    <property type="component" value="Unassembled WGS sequence"/>
</dbReference>
<protein>
    <recommendedName>
        <fullName evidence="2">DUF4395 domain-containing protein</fullName>
    </recommendedName>
</protein>
<reference evidence="4" key="1">
    <citation type="submission" date="2016-08" db="EMBL/GenBank/DDBJ databases">
        <authorList>
            <person name="Varghese N."/>
            <person name="Submissions Spin"/>
        </authorList>
    </citation>
    <scope>NUCLEOTIDE SEQUENCE [LARGE SCALE GENOMIC DNA]</scope>
    <source>
        <strain evidence="4">SGD-1123</strain>
    </source>
</reference>
<dbReference type="EMBL" id="FMAU01000001">
    <property type="protein sequence ID" value="SCB80725.1"/>
    <property type="molecule type" value="Genomic_DNA"/>
</dbReference>
<dbReference type="InterPro" id="IPR025508">
    <property type="entry name" value="DUF4395"/>
</dbReference>
<gene>
    <name evidence="3" type="ORF">GA0061094_0632</name>
</gene>
<feature type="transmembrane region" description="Helical" evidence="1">
    <location>
        <begin position="78"/>
        <end position="96"/>
    </location>
</feature>
<evidence type="ECO:0000256" key="1">
    <source>
        <dbReference type="SAM" id="Phobius"/>
    </source>
</evidence>
<keyword evidence="4" id="KW-1185">Reference proteome</keyword>
<dbReference type="OrthoDB" id="2376580at2"/>
<dbReference type="AlphaFoldDB" id="A0A0V8HL32"/>
<accession>A0A0V8HL32</accession>
<keyword evidence="1" id="KW-1133">Transmembrane helix</keyword>
<dbReference type="RefSeq" id="WP_058297493.1">
    <property type="nucleotide sequence ID" value="NZ_FMAU01000001.1"/>
</dbReference>
<dbReference type="InterPro" id="IPR016942">
    <property type="entry name" value="UCP030042"/>
</dbReference>
<sequence>MNAPHSIPKPLVDSNQIFIIITVLISWITKEPWILFIPFLAVFSGVLLKYNPVIKIGRLFLKKAPAEYRQEDAAQQRFNAGIASVCLGAALISSSAGWVTGYYLFSGMVLAAAAVALAGFCIGCFVRYQWQRFRYKLRTAK</sequence>
<name>A0A0V8HL32_9BACI</name>
<proteinExistence type="predicted"/>
<feature type="transmembrane region" description="Helical" evidence="1">
    <location>
        <begin position="102"/>
        <end position="128"/>
    </location>
</feature>